<reference evidence="13" key="1">
    <citation type="submission" date="2012-12" db="EMBL/GenBank/DDBJ databases">
        <title>Identification and characterization of a phenylalanine ammonia-lyase gene family in Isatis indigotica Fort.</title>
        <authorList>
            <person name="Liu Q."/>
            <person name="Chen J."/>
            <person name="Zhou X."/>
            <person name="Di P."/>
            <person name="Xiao Y."/>
            <person name="Xuan H."/>
            <person name="Zhang L."/>
            <person name="Chen W."/>
        </authorList>
    </citation>
    <scope>NUCLEOTIDE SEQUENCE</scope>
    <source>
        <tissue evidence="13">Salivary gland</tissue>
    </source>
</reference>
<dbReference type="InterPro" id="IPR036574">
    <property type="entry name" value="Scorpion_toxin-like_sf"/>
</dbReference>
<keyword evidence="3" id="KW-0929">Antimicrobial</keyword>
<dbReference type="InterPro" id="IPR001542">
    <property type="entry name" value="Defensin_invertebrate/fungal"/>
</dbReference>
<sequence length="74" mass="8054">MKAVAIALVVVMIAGLISTSCSQEDDSQVAHVRVRRGFGCPLNQGACHNHCRSIKRRGGYCSGIIKQTCTCYRK</sequence>
<comment type="subcellular location">
    <subcellularLocation>
        <location evidence="1">Secreted</location>
    </subcellularLocation>
</comment>
<accession>A0A0K8RKA6</accession>
<evidence type="ECO:0000256" key="6">
    <source>
        <dbReference type="ARBA" id="ARBA00022940"/>
    </source>
</evidence>
<evidence type="ECO:0000256" key="2">
    <source>
        <dbReference type="ARBA" id="ARBA00022525"/>
    </source>
</evidence>
<evidence type="ECO:0000259" key="12">
    <source>
        <dbReference type="PROSITE" id="PS51378"/>
    </source>
</evidence>
<evidence type="ECO:0000256" key="10">
    <source>
        <dbReference type="ARBA" id="ARBA00074464"/>
    </source>
</evidence>
<keyword evidence="8" id="KW-1015">Disulfide bond</keyword>
<dbReference type="GO" id="GO:0005576">
    <property type="term" value="C:extracellular region"/>
    <property type="evidence" value="ECO:0007669"/>
    <property type="project" value="UniProtKB-SubCell"/>
</dbReference>
<evidence type="ECO:0000256" key="7">
    <source>
        <dbReference type="ARBA" id="ARBA00023022"/>
    </source>
</evidence>
<dbReference type="Pfam" id="PF01097">
    <property type="entry name" value="Defensin_2"/>
    <property type="match status" value="1"/>
</dbReference>
<organism evidence="13">
    <name type="scientific">Ixodes ricinus</name>
    <name type="common">Common tick</name>
    <name type="synonym">Acarus ricinus</name>
    <dbReference type="NCBI Taxonomy" id="34613"/>
    <lineage>
        <taxon>Eukaryota</taxon>
        <taxon>Metazoa</taxon>
        <taxon>Ecdysozoa</taxon>
        <taxon>Arthropoda</taxon>
        <taxon>Chelicerata</taxon>
        <taxon>Arachnida</taxon>
        <taxon>Acari</taxon>
        <taxon>Parasitiformes</taxon>
        <taxon>Ixodida</taxon>
        <taxon>Ixodoidea</taxon>
        <taxon>Ixodidae</taxon>
        <taxon>Ixodinae</taxon>
        <taxon>Ixodes</taxon>
    </lineage>
</organism>
<dbReference type="SUPFAM" id="SSF57095">
    <property type="entry name" value="Scorpion toxin-like"/>
    <property type="match status" value="1"/>
</dbReference>
<evidence type="ECO:0000256" key="5">
    <source>
        <dbReference type="ARBA" id="ARBA00022729"/>
    </source>
</evidence>
<comment type="similarity">
    <text evidence="9">Belongs to the invertebrate defensin family. Type 2 subfamily.</text>
</comment>
<keyword evidence="6" id="KW-0211">Defensin</keyword>
<dbReference type="Gene3D" id="3.30.30.10">
    <property type="entry name" value="Knottin, scorpion toxin-like"/>
    <property type="match status" value="1"/>
</dbReference>
<feature type="domain" description="Invertebrate defensins family profile" evidence="12">
    <location>
        <begin position="37"/>
        <end position="73"/>
    </location>
</feature>
<name>A0A0K8RKA6_IXORI</name>
<dbReference type="EMBL" id="GADI01002292">
    <property type="protein sequence ID" value="JAA71516.1"/>
    <property type="molecule type" value="mRNA"/>
</dbReference>
<evidence type="ECO:0000256" key="11">
    <source>
        <dbReference type="SAM" id="SignalP"/>
    </source>
</evidence>
<keyword evidence="2" id="KW-0964">Secreted</keyword>
<dbReference type="AlphaFoldDB" id="A0A0K8RKA6"/>
<proteinExistence type="evidence at transcript level"/>
<evidence type="ECO:0000256" key="3">
    <source>
        <dbReference type="ARBA" id="ARBA00022529"/>
    </source>
</evidence>
<feature type="signal peptide" evidence="11">
    <location>
        <begin position="1"/>
        <end position="22"/>
    </location>
</feature>
<dbReference type="FunFam" id="3.30.30.10:FF:000006">
    <property type="entry name" value="Defensin DFS2"/>
    <property type="match status" value="1"/>
</dbReference>
<keyword evidence="4" id="KW-0165">Cleavage on pair of basic residues</keyword>
<protein>
    <recommendedName>
        <fullName evidence="10">Defensin</fullName>
    </recommendedName>
</protein>
<evidence type="ECO:0000256" key="8">
    <source>
        <dbReference type="ARBA" id="ARBA00023157"/>
    </source>
</evidence>
<evidence type="ECO:0000313" key="13">
    <source>
        <dbReference type="EMBL" id="JAA71516.1"/>
    </source>
</evidence>
<evidence type="ECO:0000256" key="1">
    <source>
        <dbReference type="ARBA" id="ARBA00004613"/>
    </source>
</evidence>
<dbReference type="PROSITE" id="PS51378">
    <property type="entry name" value="INVERT_DEFENSINS"/>
    <property type="match status" value="1"/>
</dbReference>
<evidence type="ECO:0000256" key="9">
    <source>
        <dbReference type="ARBA" id="ARBA00060866"/>
    </source>
</evidence>
<keyword evidence="7" id="KW-0044">Antibiotic</keyword>
<dbReference type="PROSITE" id="PS51257">
    <property type="entry name" value="PROKAR_LIPOPROTEIN"/>
    <property type="match status" value="1"/>
</dbReference>
<dbReference type="GO" id="GO:0042742">
    <property type="term" value="P:defense response to bacterium"/>
    <property type="evidence" value="ECO:0007669"/>
    <property type="project" value="UniProtKB-KW"/>
</dbReference>
<feature type="chain" id="PRO_5005518656" description="Defensin" evidence="11">
    <location>
        <begin position="23"/>
        <end position="74"/>
    </location>
</feature>
<evidence type="ECO:0000256" key="4">
    <source>
        <dbReference type="ARBA" id="ARBA00022685"/>
    </source>
</evidence>
<keyword evidence="5 11" id="KW-0732">Signal</keyword>